<proteinExistence type="predicted"/>
<dbReference type="AlphaFoldDB" id="A0A2T6ZU14"/>
<protein>
    <submittedName>
        <fullName evidence="2">Uncharacterized protein</fullName>
    </submittedName>
</protein>
<accession>A0A2T6ZU14</accession>
<evidence type="ECO:0000313" key="3">
    <source>
        <dbReference type="Proteomes" id="UP000244722"/>
    </source>
</evidence>
<sequence length="70" mass="8345">MMASCHTDRILVQRSAVQFSAASDLLFFPSFFPSFFLLFFFFKPYLQYYLDCFFLLFLLFFSLPLLSNII</sequence>
<feature type="transmembrane region" description="Helical" evidence="1">
    <location>
        <begin position="48"/>
        <end position="66"/>
    </location>
</feature>
<keyword evidence="3" id="KW-1185">Reference proteome</keyword>
<keyword evidence="1" id="KW-1133">Transmembrane helix</keyword>
<dbReference type="Proteomes" id="UP000244722">
    <property type="component" value="Unassembled WGS sequence"/>
</dbReference>
<evidence type="ECO:0000256" key="1">
    <source>
        <dbReference type="SAM" id="Phobius"/>
    </source>
</evidence>
<feature type="transmembrane region" description="Helical" evidence="1">
    <location>
        <begin position="21"/>
        <end position="42"/>
    </location>
</feature>
<comment type="caution">
    <text evidence="2">The sequence shown here is derived from an EMBL/GenBank/DDBJ whole genome shotgun (WGS) entry which is preliminary data.</text>
</comment>
<organism evidence="2 3">
    <name type="scientific">Tuber borchii</name>
    <name type="common">White truffle</name>
    <dbReference type="NCBI Taxonomy" id="42251"/>
    <lineage>
        <taxon>Eukaryota</taxon>
        <taxon>Fungi</taxon>
        <taxon>Dikarya</taxon>
        <taxon>Ascomycota</taxon>
        <taxon>Pezizomycotina</taxon>
        <taxon>Pezizomycetes</taxon>
        <taxon>Pezizales</taxon>
        <taxon>Tuberaceae</taxon>
        <taxon>Tuber</taxon>
    </lineage>
</organism>
<name>A0A2T6ZU14_TUBBO</name>
<evidence type="ECO:0000313" key="2">
    <source>
        <dbReference type="EMBL" id="PUU78992.1"/>
    </source>
</evidence>
<keyword evidence="1" id="KW-0472">Membrane</keyword>
<dbReference type="EMBL" id="NESQ01000102">
    <property type="protein sequence ID" value="PUU78992.1"/>
    <property type="molecule type" value="Genomic_DNA"/>
</dbReference>
<keyword evidence="1" id="KW-0812">Transmembrane</keyword>
<gene>
    <name evidence="2" type="ORF">B9Z19DRAFT_1082844</name>
</gene>
<reference evidence="2 3" key="1">
    <citation type="submission" date="2017-04" db="EMBL/GenBank/DDBJ databases">
        <title>Draft genome sequence of Tuber borchii Vittad., a whitish edible truffle.</title>
        <authorList>
            <consortium name="DOE Joint Genome Institute"/>
            <person name="Murat C."/>
            <person name="Kuo A."/>
            <person name="Barry K.W."/>
            <person name="Clum A."/>
            <person name="Dockter R.B."/>
            <person name="Fauchery L."/>
            <person name="Iotti M."/>
            <person name="Kohler A."/>
            <person name="Labutti K."/>
            <person name="Lindquist E.A."/>
            <person name="Lipzen A."/>
            <person name="Ohm R.A."/>
            <person name="Wang M."/>
            <person name="Grigoriev I.V."/>
            <person name="Zambonelli A."/>
            <person name="Martin F.M."/>
        </authorList>
    </citation>
    <scope>NUCLEOTIDE SEQUENCE [LARGE SCALE GENOMIC DNA]</scope>
    <source>
        <strain evidence="2 3">Tbo3840</strain>
    </source>
</reference>